<dbReference type="Proteomes" id="UP000023152">
    <property type="component" value="Unassembled WGS sequence"/>
</dbReference>
<name>X6N2R1_RETFI</name>
<protein>
    <submittedName>
        <fullName evidence="2">Uncharacterized protein</fullName>
    </submittedName>
</protein>
<feature type="compositionally biased region" description="Basic and acidic residues" evidence="1">
    <location>
        <begin position="109"/>
        <end position="127"/>
    </location>
</feature>
<evidence type="ECO:0000256" key="1">
    <source>
        <dbReference type="SAM" id="MobiDB-lite"/>
    </source>
</evidence>
<evidence type="ECO:0000313" key="2">
    <source>
        <dbReference type="EMBL" id="ETO20356.1"/>
    </source>
</evidence>
<organism evidence="2 3">
    <name type="scientific">Reticulomyxa filosa</name>
    <dbReference type="NCBI Taxonomy" id="46433"/>
    <lineage>
        <taxon>Eukaryota</taxon>
        <taxon>Sar</taxon>
        <taxon>Rhizaria</taxon>
        <taxon>Retaria</taxon>
        <taxon>Foraminifera</taxon>
        <taxon>Monothalamids</taxon>
        <taxon>Reticulomyxidae</taxon>
        <taxon>Reticulomyxa</taxon>
    </lineage>
</organism>
<evidence type="ECO:0000313" key="3">
    <source>
        <dbReference type="Proteomes" id="UP000023152"/>
    </source>
</evidence>
<proteinExistence type="predicted"/>
<dbReference type="AlphaFoldDB" id="X6N2R1"/>
<reference evidence="2 3" key="1">
    <citation type="journal article" date="2013" name="Curr. Biol.">
        <title>The Genome of the Foraminiferan Reticulomyxa filosa.</title>
        <authorList>
            <person name="Glockner G."/>
            <person name="Hulsmann N."/>
            <person name="Schleicher M."/>
            <person name="Noegel A.A."/>
            <person name="Eichinger L."/>
            <person name="Gallinger C."/>
            <person name="Pawlowski J."/>
            <person name="Sierra R."/>
            <person name="Euteneuer U."/>
            <person name="Pillet L."/>
            <person name="Moustafa A."/>
            <person name="Platzer M."/>
            <person name="Groth M."/>
            <person name="Szafranski K."/>
            <person name="Schliwa M."/>
        </authorList>
    </citation>
    <scope>NUCLEOTIDE SEQUENCE [LARGE SCALE GENOMIC DNA]</scope>
</reference>
<comment type="caution">
    <text evidence="2">The sequence shown here is derived from an EMBL/GenBank/DDBJ whole genome shotgun (WGS) entry which is preliminary data.</text>
</comment>
<dbReference type="EMBL" id="ASPP01012694">
    <property type="protein sequence ID" value="ETO20356.1"/>
    <property type="molecule type" value="Genomic_DNA"/>
</dbReference>
<sequence length="201" mass="23467">FYFLLLIKKKKKKKKKKGIQRVILVKVYGEHNNDNVLKKRMNKATHVKIKDQNAQIEAEDEWNVNPLFLNVNIFDDAAFEAMTLLRNSFSRFCYTKEYENLKKKLKQPQLKDRTEESLEHKKHEDSRTGNPLAKTLRVLAKATSDALSSEHHTHSTQDADHEEKREEDADNNDGNEPIHKMVSVFDEPVVEFVLEDRSPHA</sequence>
<feature type="region of interest" description="Disordered" evidence="1">
    <location>
        <begin position="105"/>
        <end position="180"/>
    </location>
</feature>
<gene>
    <name evidence="2" type="ORF">RFI_16863</name>
</gene>
<keyword evidence="3" id="KW-1185">Reference proteome</keyword>
<feature type="compositionally biased region" description="Basic and acidic residues" evidence="1">
    <location>
        <begin position="148"/>
        <end position="167"/>
    </location>
</feature>
<accession>X6N2R1</accession>
<feature type="non-terminal residue" evidence="2">
    <location>
        <position position="1"/>
    </location>
</feature>